<dbReference type="RefSeq" id="WP_021755920.1">
    <property type="nucleotide sequence ID" value="NC_022438.1"/>
</dbReference>
<dbReference type="EMBL" id="CP006734">
    <property type="protein sequence ID" value="AGW42449.1"/>
    <property type="molecule type" value="Genomic_DNA"/>
</dbReference>
<evidence type="ECO:0000313" key="1">
    <source>
        <dbReference type="EMBL" id="AGW42449.1"/>
    </source>
</evidence>
<dbReference type="AlphaFoldDB" id="U3PAA7"/>
<dbReference type="PATRIC" id="fig|1389489.3.peg.2414"/>
<accession>U3PAA7</accession>
<dbReference type="HOGENOM" id="CLU_1169521_0_0_11"/>
<keyword evidence="2" id="KW-1185">Reference proteome</keyword>
<dbReference type="KEGG" id="lxy:O159_25160"/>
<gene>
    <name evidence="1" type="ORF">O159_25160</name>
</gene>
<evidence type="ECO:0000313" key="2">
    <source>
        <dbReference type="Proteomes" id="UP000016743"/>
    </source>
</evidence>
<organism evidence="1 2">
    <name type="scientific">Leifsonia xyli subsp. cynodontis DSM 46306</name>
    <dbReference type="NCBI Taxonomy" id="1389489"/>
    <lineage>
        <taxon>Bacteria</taxon>
        <taxon>Bacillati</taxon>
        <taxon>Actinomycetota</taxon>
        <taxon>Actinomycetes</taxon>
        <taxon>Micrococcales</taxon>
        <taxon>Microbacteriaceae</taxon>
        <taxon>Leifsonia</taxon>
    </lineage>
</organism>
<protein>
    <submittedName>
        <fullName evidence="1">Uncharacterized protein</fullName>
    </submittedName>
</protein>
<proteinExistence type="predicted"/>
<dbReference type="STRING" id="1389489.O159_25160"/>
<dbReference type="Proteomes" id="UP000016743">
    <property type="component" value="Chromosome"/>
</dbReference>
<name>U3PAA7_LEIXC</name>
<reference evidence="1 2" key="1">
    <citation type="journal article" date="2013" name="Genome Announc.">
        <title>Complete Genome Sequence of Leifsonia xyli subsp. cynodontis Strain DSM46306, a Gram-Positive Bacterial Pathogen of Grasses.</title>
        <authorList>
            <person name="Monteiro-Vitorello C.B."/>
            <person name="Zerillo M.M."/>
            <person name="Van Sluys M.A."/>
            <person name="Camargo L.E."/>
            <person name="Kitajima J.P."/>
        </authorList>
    </citation>
    <scope>NUCLEOTIDE SEQUENCE [LARGE SCALE GENOMIC DNA]</scope>
    <source>
        <strain evidence="1 2">DSM 46306</strain>
    </source>
</reference>
<dbReference type="OrthoDB" id="5125734at2"/>
<sequence>MTALRTPTQAIAYALAQQRWPHGMCLGFVWSSYAPDTTITSDLTAYGYPPPITRAIDGWNGSPLKHPGDRNPDIGAPVYYTAARSGATAGDGHVALYIGDGMIRTTDAGGYGINATVPLDWPEHNWGRRYLGWTADILGWPIITPTPPIPGEENMPSAVIIKNNDTIDKSLYLVPDDGDLIVLTSMDEVNALIMSGAVRPGPNGQPFITAPDGLLIQMRQQIAARKREQRENGQQNA</sequence>
<dbReference type="eggNOG" id="COG0791">
    <property type="taxonomic scope" value="Bacteria"/>
</dbReference>